<dbReference type="Pfam" id="PF02720">
    <property type="entry name" value="DUF222"/>
    <property type="match status" value="1"/>
</dbReference>
<reference evidence="3 4" key="1">
    <citation type="submission" date="2016-10" db="EMBL/GenBank/DDBJ databases">
        <authorList>
            <person name="de Groot N.N."/>
        </authorList>
    </citation>
    <scope>NUCLEOTIDE SEQUENCE [LARGE SCALE GENOMIC DNA]</scope>
    <source>
        <strain evidence="3 4">CGMCC 4.1877</strain>
    </source>
</reference>
<feature type="compositionally biased region" description="Basic residues" evidence="1">
    <location>
        <begin position="577"/>
        <end position="591"/>
    </location>
</feature>
<feature type="region of interest" description="Disordered" evidence="1">
    <location>
        <begin position="276"/>
        <end position="498"/>
    </location>
</feature>
<gene>
    <name evidence="3" type="ORF">SAMN05216207_1002128</name>
</gene>
<proteinExistence type="predicted"/>
<feature type="compositionally biased region" description="Polar residues" evidence="1">
    <location>
        <begin position="364"/>
        <end position="374"/>
    </location>
</feature>
<sequence>MQQPVALPAGLAEHPPGPQLCALLADLDTTQVSNHATVVLLRAWRRLRSHVEAEELRVLAELGRRDTAADPHTLARADQPDPGCVLEIATALTVTENAAARDHNLAETLVWRLPAVHAALAAGQIDRAKAWVFADYLGDEELTDACVARVLGALLPRAPGLTTGQLRARIQRMLIAADPDAARRRYRAAVRERRVVCYLDRDGAATISVIGLDPAAAQASCERVDALARAVREAGHPDSLTRIRVELFTALTDGTVHTMSNDQIIATLLARAATRDTDTDTDSDEGPVGPVHNEKVARARRWAEADRARRSAGPGGAHGRTGTDDGGGADDVGGAHGGTGTDGLTGTGSAGTDDQTGPEGSGSADATNATNSTGDGAESMARSAGTENQNGADDQSGNGGDGRADCPAHDNGDDQDDTVDSDVRASADVGDTGHGQAGVVVHGSADDSDHPTGDPGPDDHGPTPPPGPGTGPDQPDTPSGDSGGGGVVPGPPVEAPPERARTGIEIRIRLSTLLGHDQHPAEIPGLGPLLAGPARDTVARHHYAEWRFAITDPDGHLLLAGHTRHRPTTETGSGPGPKRRPRRRPRPRPRSRPGAGQSHGGVVELQIPATLLTALVLDPPPGWERLIADLAAQYARRHRLRAALNRHPHARFPHRALRRHVEVRDRTCSFPGCRRPARKAQQDHTHEHRHGGVTVEANLGPLCVFHHAIKTAGHWHLVQPRPGTFRWTSPLRHHYLTRGEPVCPPLPDPVPPDDTAPAPDTGRGPRSAAQDALDEKPLFPEPEAERESASDATGDDTAETANDMTETDDAPDRNPADEPDDDEPPF</sequence>
<evidence type="ECO:0000259" key="2">
    <source>
        <dbReference type="SMART" id="SM00507"/>
    </source>
</evidence>
<accession>A0A1I4T6B9</accession>
<dbReference type="InterPro" id="IPR003870">
    <property type="entry name" value="DUF222"/>
</dbReference>
<organism evidence="3 4">
    <name type="scientific">Pseudonocardia ammonioxydans</name>
    <dbReference type="NCBI Taxonomy" id="260086"/>
    <lineage>
        <taxon>Bacteria</taxon>
        <taxon>Bacillati</taxon>
        <taxon>Actinomycetota</taxon>
        <taxon>Actinomycetes</taxon>
        <taxon>Pseudonocardiales</taxon>
        <taxon>Pseudonocardiaceae</taxon>
        <taxon>Pseudonocardia</taxon>
    </lineage>
</organism>
<dbReference type="InterPro" id="IPR003615">
    <property type="entry name" value="HNH_nuc"/>
</dbReference>
<feature type="compositionally biased region" description="Low complexity" evidence="1">
    <location>
        <begin position="471"/>
        <end position="480"/>
    </location>
</feature>
<feature type="compositionally biased region" description="Basic and acidic residues" evidence="1">
    <location>
        <begin position="292"/>
        <end position="309"/>
    </location>
</feature>
<dbReference type="RefSeq" id="WP_093336923.1">
    <property type="nucleotide sequence ID" value="NZ_FOUY01000002.1"/>
</dbReference>
<feature type="region of interest" description="Disordered" evidence="1">
    <location>
        <begin position="738"/>
        <end position="826"/>
    </location>
</feature>
<evidence type="ECO:0000313" key="4">
    <source>
        <dbReference type="Proteomes" id="UP000199614"/>
    </source>
</evidence>
<protein>
    <recommendedName>
        <fullName evidence="2">HNH nuclease domain-containing protein</fullName>
    </recommendedName>
</protein>
<feature type="compositionally biased region" description="Basic and acidic residues" evidence="1">
    <location>
        <begin position="402"/>
        <end position="412"/>
    </location>
</feature>
<name>A0A1I4T6B9_PSUAM</name>
<feature type="compositionally biased region" description="Basic and acidic residues" evidence="1">
    <location>
        <begin position="773"/>
        <end position="789"/>
    </location>
</feature>
<feature type="compositionally biased region" description="Acidic residues" evidence="1">
    <location>
        <begin position="817"/>
        <end position="826"/>
    </location>
</feature>
<feature type="compositionally biased region" description="Basic and acidic residues" evidence="1">
    <location>
        <begin position="444"/>
        <end position="461"/>
    </location>
</feature>
<dbReference type="SMART" id="SM00507">
    <property type="entry name" value="HNHc"/>
    <property type="match status" value="1"/>
</dbReference>
<dbReference type="OrthoDB" id="3576300at2"/>
<dbReference type="EMBL" id="FOUY01000002">
    <property type="protein sequence ID" value="SFM72143.1"/>
    <property type="molecule type" value="Genomic_DNA"/>
</dbReference>
<feature type="region of interest" description="Disordered" evidence="1">
    <location>
        <begin position="558"/>
        <end position="602"/>
    </location>
</feature>
<keyword evidence="4" id="KW-1185">Reference proteome</keyword>
<evidence type="ECO:0000256" key="1">
    <source>
        <dbReference type="SAM" id="MobiDB-lite"/>
    </source>
</evidence>
<dbReference type="CDD" id="cd00085">
    <property type="entry name" value="HNHc"/>
    <property type="match status" value="1"/>
</dbReference>
<feature type="compositionally biased region" description="Polar residues" evidence="1">
    <location>
        <begin position="385"/>
        <end position="396"/>
    </location>
</feature>
<dbReference type="STRING" id="260086.SAMN05216207_1002128"/>
<feature type="compositionally biased region" description="Pro residues" evidence="1">
    <location>
        <begin position="742"/>
        <end position="754"/>
    </location>
</feature>
<dbReference type="AlphaFoldDB" id="A0A1I4T6B9"/>
<dbReference type="Proteomes" id="UP000199614">
    <property type="component" value="Unassembled WGS sequence"/>
</dbReference>
<feature type="domain" description="HNH nuclease" evidence="2">
    <location>
        <begin position="656"/>
        <end position="708"/>
    </location>
</feature>
<feature type="compositionally biased region" description="Gly residues" evidence="1">
    <location>
        <begin position="313"/>
        <end position="349"/>
    </location>
</feature>
<evidence type="ECO:0000313" key="3">
    <source>
        <dbReference type="EMBL" id="SFM72143.1"/>
    </source>
</evidence>